<name>A0ABV5E2Y8_9ACTN</name>
<keyword evidence="2" id="KW-0472">Membrane</keyword>
<comment type="caution">
    <text evidence="4">The sequence shown here is derived from an EMBL/GenBank/DDBJ whole genome shotgun (WGS) entry which is preliminary data.</text>
</comment>
<dbReference type="InterPro" id="IPR036366">
    <property type="entry name" value="PGBDSf"/>
</dbReference>
<feature type="compositionally biased region" description="Low complexity" evidence="1">
    <location>
        <begin position="95"/>
        <end position="112"/>
    </location>
</feature>
<dbReference type="EMBL" id="JAYMRP010000001">
    <property type="protein sequence ID" value="MFB8771206.1"/>
    <property type="molecule type" value="Genomic_DNA"/>
</dbReference>
<keyword evidence="2" id="KW-0812">Transmembrane</keyword>
<evidence type="ECO:0000313" key="5">
    <source>
        <dbReference type="Proteomes" id="UP001585080"/>
    </source>
</evidence>
<dbReference type="InterPro" id="IPR002477">
    <property type="entry name" value="Peptidoglycan-bd-like"/>
</dbReference>
<dbReference type="SUPFAM" id="SSF47090">
    <property type="entry name" value="PGBD-like"/>
    <property type="match status" value="1"/>
</dbReference>
<feature type="transmembrane region" description="Helical" evidence="2">
    <location>
        <begin position="203"/>
        <end position="225"/>
    </location>
</feature>
<dbReference type="RefSeq" id="WP_376730281.1">
    <property type="nucleotide sequence ID" value="NZ_JAYMRP010000001.1"/>
</dbReference>
<feature type="compositionally biased region" description="Low complexity" evidence="1">
    <location>
        <begin position="125"/>
        <end position="158"/>
    </location>
</feature>
<feature type="region of interest" description="Disordered" evidence="1">
    <location>
        <begin position="224"/>
        <end position="342"/>
    </location>
</feature>
<dbReference type="Gene3D" id="1.10.101.10">
    <property type="entry name" value="PGBD-like superfamily/PGBD"/>
    <property type="match status" value="1"/>
</dbReference>
<sequence>MAEPKGQPCPQCGAHRGTDHTPSCACGRRASDALRDARTAEQAAAEDFNPLRIRPYVDLDAGGGASAGADHGASEGESKGEGEAGSEAGSEEAAEPGATPLPSDASDASDASNPAETTMVLHAVTPSGPEATPEAAAEADTTSPLPTPLAPSSAEPSAGDLRLFEAGGREGVTGTGHGPVPSPSVPDPSGGAAGRGPRRRRTVLLGAAAAVVAVVAAAGLANGVFSYDTPSRDDAMPQDVREAVPDAEPGAESSSAQPATGAPTPTAPTSTAPSPSAGDSASASASPTSASPSASSSPTTEAPATTQPPTTAAATATVGPREEDTPTAPAGPVLRRGDRGAEVTELQQRLRQLWLFNGDANGYYSRHLEDAVSAYQWTRGIDTDEHGVYDAGTRARLEAETAEP</sequence>
<evidence type="ECO:0000313" key="4">
    <source>
        <dbReference type="EMBL" id="MFB8771206.1"/>
    </source>
</evidence>
<feature type="compositionally biased region" description="Basic and acidic residues" evidence="1">
    <location>
        <begin position="72"/>
        <end position="82"/>
    </location>
</feature>
<proteinExistence type="predicted"/>
<feature type="compositionally biased region" description="Basic and acidic residues" evidence="1">
    <location>
        <begin position="230"/>
        <end position="244"/>
    </location>
</feature>
<dbReference type="InterPro" id="IPR036365">
    <property type="entry name" value="PGBD-like_sf"/>
</dbReference>
<reference evidence="4 5" key="1">
    <citation type="submission" date="2024-01" db="EMBL/GenBank/DDBJ databases">
        <title>Genome mining of biosynthetic gene clusters to explore secondary metabolites of Streptomyces sp.</title>
        <authorList>
            <person name="Baig A."/>
            <person name="Ajitkumar Shintre N."/>
            <person name="Kumar H."/>
            <person name="Anbarasu A."/>
            <person name="Ramaiah S."/>
        </authorList>
    </citation>
    <scope>NUCLEOTIDE SEQUENCE [LARGE SCALE GENOMIC DNA]</scope>
    <source>
        <strain evidence="4 5">A57</strain>
    </source>
</reference>
<evidence type="ECO:0000256" key="1">
    <source>
        <dbReference type="SAM" id="MobiDB-lite"/>
    </source>
</evidence>
<keyword evidence="5" id="KW-1185">Reference proteome</keyword>
<feature type="compositionally biased region" description="Low complexity" evidence="1">
    <location>
        <begin position="253"/>
        <end position="317"/>
    </location>
</feature>
<feature type="domain" description="Peptidoglycan binding-like" evidence="3">
    <location>
        <begin position="339"/>
        <end position="397"/>
    </location>
</feature>
<gene>
    <name evidence="4" type="ORF">VSS16_00360</name>
</gene>
<keyword evidence="2" id="KW-1133">Transmembrane helix</keyword>
<evidence type="ECO:0000256" key="2">
    <source>
        <dbReference type="SAM" id="Phobius"/>
    </source>
</evidence>
<organism evidence="4 5">
    <name type="scientific">Streptomyces broussonetiae</name>
    <dbReference type="NCBI Taxonomy" id="2686304"/>
    <lineage>
        <taxon>Bacteria</taxon>
        <taxon>Bacillati</taxon>
        <taxon>Actinomycetota</taxon>
        <taxon>Actinomycetes</taxon>
        <taxon>Kitasatosporales</taxon>
        <taxon>Streptomycetaceae</taxon>
        <taxon>Streptomyces</taxon>
    </lineage>
</organism>
<protein>
    <submittedName>
        <fullName evidence="4">Peptidoglycan-binding domain-containing protein</fullName>
    </submittedName>
</protein>
<dbReference type="Pfam" id="PF01471">
    <property type="entry name" value="PG_binding_1"/>
    <property type="match status" value="1"/>
</dbReference>
<accession>A0ABV5E2Y8</accession>
<feature type="region of interest" description="Disordered" evidence="1">
    <location>
        <begin position="1"/>
        <end position="198"/>
    </location>
</feature>
<dbReference type="Proteomes" id="UP001585080">
    <property type="component" value="Unassembled WGS sequence"/>
</dbReference>
<evidence type="ECO:0000259" key="3">
    <source>
        <dbReference type="Pfam" id="PF01471"/>
    </source>
</evidence>
<feature type="compositionally biased region" description="Basic and acidic residues" evidence="1">
    <location>
        <begin position="29"/>
        <end position="39"/>
    </location>
</feature>